<evidence type="ECO:0000313" key="3">
    <source>
        <dbReference type="EMBL" id="KAI5432910.1"/>
    </source>
</evidence>
<organism evidence="3 4">
    <name type="scientific">Pisum sativum</name>
    <name type="common">Garden pea</name>
    <name type="synonym">Lathyrus oleraceus</name>
    <dbReference type="NCBI Taxonomy" id="3888"/>
    <lineage>
        <taxon>Eukaryota</taxon>
        <taxon>Viridiplantae</taxon>
        <taxon>Streptophyta</taxon>
        <taxon>Embryophyta</taxon>
        <taxon>Tracheophyta</taxon>
        <taxon>Spermatophyta</taxon>
        <taxon>Magnoliopsida</taxon>
        <taxon>eudicotyledons</taxon>
        <taxon>Gunneridae</taxon>
        <taxon>Pentapetalae</taxon>
        <taxon>rosids</taxon>
        <taxon>fabids</taxon>
        <taxon>Fabales</taxon>
        <taxon>Fabaceae</taxon>
        <taxon>Papilionoideae</taxon>
        <taxon>50 kb inversion clade</taxon>
        <taxon>NPAAA clade</taxon>
        <taxon>Hologalegina</taxon>
        <taxon>IRL clade</taxon>
        <taxon>Fabeae</taxon>
        <taxon>Lathyrus</taxon>
    </lineage>
</organism>
<sequence length="116" mass="12602">MIMTTRYLGFAALVLTACMLGISVEFECGGDLAGIQTQCESFVKKDGPKIPPSKPCCEALKGADITCYCKYLTPPIEKLLSIEKVLFVAKTCQCQNIPTDKCGSYVIPHPPLLLKV</sequence>
<feature type="chain" id="PRO_5038637430" description="Bifunctional inhibitor/plant lipid transfer protein/seed storage helical domain-containing protein" evidence="1">
    <location>
        <begin position="24"/>
        <end position="116"/>
    </location>
</feature>
<accession>A0A9D4Y8L1</accession>
<dbReference type="PANTHER" id="PTHR33286:SF1">
    <property type="entry name" value="OS01G0800600 PROTEIN"/>
    <property type="match status" value="1"/>
</dbReference>
<dbReference type="Gene3D" id="1.10.110.10">
    <property type="entry name" value="Plant lipid-transfer and hydrophobic proteins"/>
    <property type="match status" value="1"/>
</dbReference>
<keyword evidence="1" id="KW-0732">Signal</keyword>
<name>A0A9D4Y8L1_PEA</name>
<gene>
    <name evidence="3" type="ORF">KIW84_020285</name>
</gene>
<protein>
    <recommendedName>
        <fullName evidence="2">Bifunctional inhibitor/plant lipid transfer protein/seed storage helical domain-containing protein</fullName>
    </recommendedName>
</protein>
<evidence type="ECO:0000313" key="4">
    <source>
        <dbReference type="Proteomes" id="UP001058974"/>
    </source>
</evidence>
<proteinExistence type="predicted"/>
<keyword evidence="4" id="KW-1185">Reference proteome</keyword>
<dbReference type="Gramene" id="Psat02G0028500-T1">
    <property type="protein sequence ID" value="KAI5432910.1"/>
    <property type="gene ID" value="KIW84_020285"/>
</dbReference>
<dbReference type="SUPFAM" id="SSF47699">
    <property type="entry name" value="Bifunctional inhibitor/lipid-transfer protein/seed storage 2S albumin"/>
    <property type="match status" value="1"/>
</dbReference>
<dbReference type="PANTHER" id="PTHR33286">
    <property type="entry name" value="BIFUNCTIONAL INHIBITOR/LIPID-TRANSFER PROTEIN/SEED STORAGE 2S ALBUMIN SUPERFAMILY PROTEIN"/>
    <property type="match status" value="1"/>
</dbReference>
<comment type="caution">
    <text evidence="3">The sequence shown here is derived from an EMBL/GenBank/DDBJ whole genome shotgun (WGS) entry which is preliminary data.</text>
</comment>
<dbReference type="CDD" id="cd04660">
    <property type="entry name" value="nsLTP_like"/>
    <property type="match status" value="1"/>
</dbReference>
<dbReference type="Pfam" id="PF14368">
    <property type="entry name" value="LTP_2"/>
    <property type="match status" value="1"/>
</dbReference>
<dbReference type="InterPro" id="IPR036312">
    <property type="entry name" value="Bifun_inhib/LTP/seed_sf"/>
</dbReference>
<dbReference type="OrthoDB" id="1348390at2759"/>
<dbReference type="Gramene" id="Psat2g010760.1">
    <property type="protein sequence ID" value="Psat2g010760.1.cds"/>
    <property type="gene ID" value="Psat2g010760"/>
</dbReference>
<feature type="signal peptide" evidence="1">
    <location>
        <begin position="1"/>
        <end position="23"/>
    </location>
</feature>
<dbReference type="PROSITE" id="PS51257">
    <property type="entry name" value="PROKAR_LIPOPROTEIN"/>
    <property type="match status" value="1"/>
</dbReference>
<dbReference type="Gramene" id="PSAT_LOCUS10707_t1">
    <property type="protein sequence ID" value="CAL5190683.1"/>
    <property type="gene ID" value="PSAT_LOCUS10707"/>
</dbReference>
<evidence type="ECO:0000256" key="1">
    <source>
        <dbReference type="SAM" id="SignalP"/>
    </source>
</evidence>
<dbReference type="Proteomes" id="UP001058974">
    <property type="component" value="Chromosome 2"/>
</dbReference>
<reference evidence="3 4" key="1">
    <citation type="journal article" date="2022" name="Nat. Genet.">
        <title>Improved pea reference genome and pan-genome highlight genomic features and evolutionary characteristics.</title>
        <authorList>
            <person name="Yang T."/>
            <person name="Liu R."/>
            <person name="Luo Y."/>
            <person name="Hu S."/>
            <person name="Wang D."/>
            <person name="Wang C."/>
            <person name="Pandey M.K."/>
            <person name="Ge S."/>
            <person name="Xu Q."/>
            <person name="Li N."/>
            <person name="Li G."/>
            <person name="Huang Y."/>
            <person name="Saxena R.K."/>
            <person name="Ji Y."/>
            <person name="Li M."/>
            <person name="Yan X."/>
            <person name="He Y."/>
            <person name="Liu Y."/>
            <person name="Wang X."/>
            <person name="Xiang C."/>
            <person name="Varshney R.K."/>
            <person name="Ding H."/>
            <person name="Gao S."/>
            <person name="Zong X."/>
        </authorList>
    </citation>
    <scope>NUCLEOTIDE SEQUENCE [LARGE SCALE GENOMIC DNA]</scope>
    <source>
        <strain evidence="3 4">cv. Zhongwan 6</strain>
    </source>
</reference>
<dbReference type="AlphaFoldDB" id="A0A9D4Y8L1"/>
<evidence type="ECO:0000259" key="2">
    <source>
        <dbReference type="Pfam" id="PF14368"/>
    </source>
</evidence>
<feature type="domain" description="Bifunctional inhibitor/plant lipid transfer protein/seed storage helical" evidence="2">
    <location>
        <begin position="25"/>
        <end position="102"/>
    </location>
</feature>
<dbReference type="EMBL" id="JAMSHJ010000002">
    <property type="protein sequence ID" value="KAI5432910.1"/>
    <property type="molecule type" value="Genomic_DNA"/>
</dbReference>
<dbReference type="InterPro" id="IPR044741">
    <property type="entry name" value="NsLTP-like"/>
</dbReference>
<dbReference type="InterPro" id="IPR016140">
    <property type="entry name" value="Bifunc_inhib/LTP/seed_store"/>
</dbReference>